<protein>
    <submittedName>
        <fullName evidence="1">Uncharacterized protein</fullName>
    </submittedName>
</protein>
<evidence type="ECO:0000313" key="1">
    <source>
        <dbReference type="EMBL" id="EMY62360.1"/>
    </source>
</evidence>
<dbReference type="Proteomes" id="UP000012371">
    <property type="component" value="Unassembled WGS sequence"/>
</dbReference>
<dbReference type="AlphaFoldDB" id="N1VZA8"/>
<accession>N1VZA8</accession>
<dbReference type="OrthoDB" id="345933at2"/>
<dbReference type="EMBL" id="AOGW02000008">
    <property type="protein sequence ID" value="EMY62360.1"/>
    <property type="molecule type" value="Genomic_DNA"/>
</dbReference>
<reference evidence="1" key="1">
    <citation type="submission" date="2013-03" db="EMBL/GenBank/DDBJ databases">
        <authorList>
            <person name="Harkins D.M."/>
            <person name="Durkin A.S."/>
            <person name="Brinkac L.M."/>
            <person name="Haft D.H."/>
            <person name="Selengut J.D."/>
            <person name="Sanka R."/>
            <person name="DePew J."/>
            <person name="Purushe J."/>
            <person name="Hartskeerl R.A."/>
            <person name="Ahmed A."/>
            <person name="van der Linden H."/>
            <person name="Goris M.G.A."/>
            <person name="Vinetz J.M."/>
            <person name="Sutton G.G."/>
            <person name="Nierman W.C."/>
            <person name="Fouts D.E."/>
        </authorList>
    </citation>
    <scope>NUCLEOTIDE SEQUENCE [LARGE SCALE GENOMIC DNA]</scope>
    <source>
        <strain evidence="1">LT 11-33</strain>
    </source>
</reference>
<gene>
    <name evidence="1" type="ORF">LEP1GSC203_2209</name>
</gene>
<keyword evidence="2" id="KW-1185">Reference proteome</keyword>
<organism evidence="1 2">
    <name type="scientific">Leptospira terpstrae serovar Hualin str. LT 11-33 = ATCC 700639</name>
    <dbReference type="NCBI Taxonomy" id="1257025"/>
    <lineage>
        <taxon>Bacteria</taxon>
        <taxon>Pseudomonadati</taxon>
        <taxon>Spirochaetota</taxon>
        <taxon>Spirochaetia</taxon>
        <taxon>Leptospirales</taxon>
        <taxon>Leptospiraceae</taxon>
        <taxon>Leptospira</taxon>
    </lineage>
</organism>
<dbReference type="RefSeq" id="WP_002973108.1">
    <property type="nucleotide sequence ID" value="NZ_AOGW02000008.1"/>
</dbReference>
<proteinExistence type="predicted"/>
<comment type="caution">
    <text evidence="1">The sequence shown here is derived from an EMBL/GenBank/DDBJ whole genome shotgun (WGS) entry which is preliminary data.</text>
</comment>
<evidence type="ECO:0000313" key="2">
    <source>
        <dbReference type="Proteomes" id="UP000012371"/>
    </source>
</evidence>
<sequence length="81" mass="8909">MKYRNKLASTIMSISLLAVISLGVYCSSGVVRNRFEIEESCPEDKIKVKSLGGGAFLVEGCGKKQSYVCLEAQWNTVCKKD</sequence>
<name>N1VZA8_9LEPT</name>